<feature type="non-terminal residue" evidence="4">
    <location>
        <position position="68"/>
    </location>
</feature>
<evidence type="ECO:0000256" key="1">
    <source>
        <dbReference type="ARBA" id="ARBA00022723"/>
    </source>
</evidence>
<organism evidence="4 5">
    <name type="scientific">candidate division MSBL1 archaeon SCGC-AAA382A13</name>
    <dbReference type="NCBI Taxonomy" id="1698279"/>
    <lineage>
        <taxon>Archaea</taxon>
        <taxon>Methanobacteriati</taxon>
        <taxon>Methanobacteriota</taxon>
        <taxon>candidate division MSBL1</taxon>
    </lineage>
</organism>
<keyword evidence="2" id="KW-0862">Zinc</keyword>
<proteinExistence type="predicted"/>
<keyword evidence="1" id="KW-0479">Metal-binding</keyword>
<dbReference type="EMBL" id="LHYD01000051">
    <property type="protein sequence ID" value="KXB04618.1"/>
    <property type="molecule type" value="Genomic_DNA"/>
</dbReference>
<dbReference type="InterPro" id="IPR018164">
    <property type="entry name" value="Ala-tRNA-synth_IIc_N"/>
</dbReference>
<dbReference type="AlphaFoldDB" id="A0A133VDT8"/>
<feature type="domain" description="Alanyl-tRNA synthetase class IIc N-terminal" evidence="3">
    <location>
        <begin position="13"/>
        <end position="67"/>
    </location>
</feature>
<dbReference type="GO" id="GO:0002161">
    <property type="term" value="F:aminoacyl-tRNA deacylase activity"/>
    <property type="evidence" value="ECO:0007669"/>
    <property type="project" value="UniProtKB-ARBA"/>
</dbReference>
<dbReference type="GO" id="GO:0046872">
    <property type="term" value="F:metal ion binding"/>
    <property type="evidence" value="ECO:0007669"/>
    <property type="project" value="UniProtKB-KW"/>
</dbReference>
<dbReference type="PANTHER" id="PTHR43462:SF1">
    <property type="entry name" value="ALANYL-TRNA EDITING PROTEIN AARSD1"/>
    <property type="match status" value="1"/>
</dbReference>
<dbReference type="InterPro" id="IPR009000">
    <property type="entry name" value="Transl_B-barrel_sf"/>
</dbReference>
<evidence type="ECO:0000259" key="3">
    <source>
        <dbReference type="Pfam" id="PF01411"/>
    </source>
</evidence>
<dbReference type="GO" id="GO:0004813">
    <property type="term" value="F:alanine-tRNA ligase activity"/>
    <property type="evidence" value="ECO:0007669"/>
    <property type="project" value="InterPro"/>
</dbReference>
<reference evidence="4 5" key="1">
    <citation type="journal article" date="2016" name="Sci. Rep.">
        <title>Metabolic traits of an uncultured archaeal lineage -MSBL1- from brine pools of the Red Sea.</title>
        <authorList>
            <person name="Mwirichia R."/>
            <person name="Alam I."/>
            <person name="Rashid M."/>
            <person name="Vinu M."/>
            <person name="Ba-Alawi W."/>
            <person name="Anthony Kamau A."/>
            <person name="Kamanda Ngugi D."/>
            <person name="Goker M."/>
            <person name="Klenk H.P."/>
            <person name="Bajic V."/>
            <person name="Stingl U."/>
        </authorList>
    </citation>
    <scope>NUCLEOTIDE SEQUENCE [LARGE SCALE GENOMIC DNA]</scope>
    <source>
        <strain evidence="4">SCGC-AAA382A13</strain>
    </source>
</reference>
<evidence type="ECO:0000256" key="2">
    <source>
        <dbReference type="ARBA" id="ARBA00022833"/>
    </source>
</evidence>
<dbReference type="GO" id="GO:0006419">
    <property type="term" value="P:alanyl-tRNA aminoacylation"/>
    <property type="evidence" value="ECO:0007669"/>
    <property type="project" value="InterPro"/>
</dbReference>
<evidence type="ECO:0000313" key="5">
    <source>
        <dbReference type="Proteomes" id="UP000070311"/>
    </source>
</evidence>
<dbReference type="Pfam" id="PF01411">
    <property type="entry name" value="tRNA-synt_2c"/>
    <property type="match status" value="1"/>
</dbReference>
<dbReference type="PATRIC" id="fig|1698279.3.peg.437"/>
<dbReference type="InterPro" id="IPR051335">
    <property type="entry name" value="Alanyl-tRNA_Editing_Enzymes"/>
</dbReference>
<sequence length="68" mass="7623">MTKKIYFEDCYVKEFDAVAEKVNNEQINLDQTAFYPEGGGQPSDTGTIGDARVKKVEKKGNEIIHIIS</sequence>
<accession>A0A133VDT8</accession>
<dbReference type="Proteomes" id="UP000070311">
    <property type="component" value="Unassembled WGS sequence"/>
</dbReference>
<evidence type="ECO:0000313" key="4">
    <source>
        <dbReference type="EMBL" id="KXB04618.1"/>
    </source>
</evidence>
<protein>
    <recommendedName>
        <fullName evidence="3">Alanyl-tRNA synthetase class IIc N-terminal domain-containing protein</fullName>
    </recommendedName>
</protein>
<gene>
    <name evidence="4" type="ORF">AKJ50_02220</name>
</gene>
<dbReference type="SUPFAM" id="SSF50447">
    <property type="entry name" value="Translation proteins"/>
    <property type="match status" value="1"/>
</dbReference>
<name>A0A133VDT8_9EURY</name>
<dbReference type="GO" id="GO:0005524">
    <property type="term" value="F:ATP binding"/>
    <property type="evidence" value="ECO:0007669"/>
    <property type="project" value="InterPro"/>
</dbReference>
<dbReference type="PANTHER" id="PTHR43462">
    <property type="entry name" value="ALANYL-TRNA EDITING PROTEIN"/>
    <property type="match status" value="1"/>
</dbReference>
<dbReference type="Gene3D" id="2.40.30.130">
    <property type="match status" value="1"/>
</dbReference>
<keyword evidence="5" id="KW-1185">Reference proteome</keyword>
<comment type="caution">
    <text evidence="4">The sequence shown here is derived from an EMBL/GenBank/DDBJ whole genome shotgun (WGS) entry which is preliminary data.</text>
</comment>